<dbReference type="InterPro" id="IPR036749">
    <property type="entry name" value="Expansin_CBD_sf"/>
</dbReference>
<protein>
    <recommendedName>
        <fullName evidence="9">Expansin-like EG45 domain-containing protein</fullName>
    </recommendedName>
</protein>
<dbReference type="AlphaFoldDB" id="A0A427AUI4"/>
<feature type="domain" description="Expansin-like EG45" evidence="5">
    <location>
        <begin position="67"/>
        <end position="152"/>
    </location>
</feature>
<dbReference type="EMBL" id="AMZH03001283">
    <property type="protein sequence ID" value="RRT79910.1"/>
    <property type="molecule type" value="Genomic_DNA"/>
</dbReference>
<evidence type="ECO:0000256" key="4">
    <source>
        <dbReference type="SAM" id="SignalP"/>
    </source>
</evidence>
<dbReference type="PROSITE" id="PS50843">
    <property type="entry name" value="EXPANSIN_CBD"/>
    <property type="match status" value="1"/>
</dbReference>
<dbReference type="InterPro" id="IPR007112">
    <property type="entry name" value="Expansin/allergen_DPBB_dom"/>
</dbReference>
<dbReference type="PRINTS" id="PR01225">
    <property type="entry name" value="EXPANSNFAMLY"/>
</dbReference>
<evidence type="ECO:0000313" key="8">
    <source>
        <dbReference type="Proteomes" id="UP000287651"/>
    </source>
</evidence>
<gene>
    <name evidence="7" type="ORF">B296_00001863</name>
</gene>
<evidence type="ECO:0008006" key="9">
    <source>
        <dbReference type="Google" id="ProtNLM"/>
    </source>
</evidence>
<comment type="subcellular location">
    <subcellularLocation>
        <location evidence="1">Secreted</location>
    </subcellularLocation>
</comment>
<dbReference type="Gene3D" id="2.40.40.10">
    <property type="entry name" value="RlpA-like domain"/>
    <property type="match status" value="1"/>
</dbReference>
<feature type="domain" description="Expansin-like CBD" evidence="6">
    <location>
        <begin position="166"/>
        <end position="250"/>
    </location>
</feature>
<dbReference type="InterPro" id="IPR007117">
    <property type="entry name" value="Expansin_CBD"/>
</dbReference>
<dbReference type="PANTHER" id="PTHR31692:SF92">
    <property type="entry name" value="EXPANSIN-LIKE B1"/>
    <property type="match status" value="1"/>
</dbReference>
<organism evidence="7 8">
    <name type="scientific">Ensete ventricosum</name>
    <name type="common">Abyssinian banana</name>
    <name type="synonym">Musa ensete</name>
    <dbReference type="NCBI Taxonomy" id="4639"/>
    <lineage>
        <taxon>Eukaryota</taxon>
        <taxon>Viridiplantae</taxon>
        <taxon>Streptophyta</taxon>
        <taxon>Embryophyta</taxon>
        <taxon>Tracheophyta</taxon>
        <taxon>Spermatophyta</taxon>
        <taxon>Magnoliopsida</taxon>
        <taxon>Liliopsida</taxon>
        <taxon>Zingiberales</taxon>
        <taxon>Musaceae</taxon>
        <taxon>Ensete</taxon>
    </lineage>
</organism>
<dbReference type="PANTHER" id="PTHR31692">
    <property type="entry name" value="EXPANSIN-B3"/>
    <property type="match status" value="1"/>
</dbReference>
<feature type="chain" id="PRO_5019583639" description="Expansin-like EG45 domain-containing protein" evidence="4">
    <location>
        <begin position="17"/>
        <end position="254"/>
    </location>
</feature>
<dbReference type="SUPFAM" id="SSF49590">
    <property type="entry name" value="PHL pollen allergen"/>
    <property type="match status" value="1"/>
</dbReference>
<sequence length="254" mass="28017">MALPTQLLFLLPLVQHRPRADTCSDCFIQSRAAYYPILIKQAQRVRSKHLHETCFQSGATLNDGYVSASSSFYRNGVGGACYQVRCTDAKHCPNDGVMIIITYSGASSNTYFLVSMPLQSSQHRVPDLGASLVSLGAVSIEYRRVSCSYPIKNITFKIDQSSNHPSYFALQIWYHQGNKDVTAILLLQTENLTCKLLERSHVAMWAVVPPPSGPLSVRMLLSGGDDGDETWVVPPNNIPQNWTSGATYDSGIQV</sequence>
<keyword evidence="4" id="KW-0732">Signal</keyword>
<accession>A0A427AUI4</accession>
<evidence type="ECO:0000313" key="7">
    <source>
        <dbReference type="EMBL" id="RRT79910.1"/>
    </source>
</evidence>
<dbReference type="Gene3D" id="2.60.40.760">
    <property type="entry name" value="Expansin, cellulose-binding-like domain"/>
    <property type="match status" value="1"/>
</dbReference>
<evidence type="ECO:0000256" key="3">
    <source>
        <dbReference type="RuleBase" id="RU003460"/>
    </source>
</evidence>
<feature type="signal peptide" evidence="4">
    <location>
        <begin position="1"/>
        <end position="16"/>
    </location>
</feature>
<dbReference type="Pfam" id="PF01357">
    <property type="entry name" value="Expansin_C"/>
    <property type="match status" value="1"/>
</dbReference>
<keyword evidence="2" id="KW-0964">Secreted</keyword>
<name>A0A427AUI4_ENSVE</name>
<dbReference type="InterPro" id="IPR036908">
    <property type="entry name" value="RlpA-like_sf"/>
</dbReference>
<evidence type="ECO:0000259" key="6">
    <source>
        <dbReference type="PROSITE" id="PS50843"/>
    </source>
</evidence>
<evidence type="ECO:0000256" key="2">
    <source>
        <dbReference type="ARBA" id="ARBA00022525"/>
    </source>
</evidence>
<evidence type="ECO:0000256" key="1">
    <source>
        <dbReference type="ARBA" id="ARBA00004613"/>
    </source>
</evidence>
<dbReference type="PROSITE" id="PS50842">
    <property type="entry name" value="EXPANSIN_EG45"/>
    <property type="match status" value="1"/>
</dbReference>
<comment type="similarity">
    <text evidence="3">Belongs to the expansin family.</text>
</comment>
<proteinExistence type="inferred from homology"/>
<comment type="caution">
    <text evidence="7">The sequence shown here is derived from an EMBL/GenBank/DDBJ whole genome shotgun (WGS) entry which is preliminary data.</text>
</comment>
<reference evidence="7 8" key="1">
    <citation type="journal article" date="2014" name="Agronomy (Basel)">
        <title>A Draft Genome Sequence for Ensete ventricosum, the Drought-Tolerant Tree Against Hunger.</title>
        <authorList>
            <person name="Harrison J."/>
            <person name="Moore K.A."/>
            <person name="Paszkiewicz K."/>
            <person name="Jones T."/>
            <person name="Grant M."/>
            <person name="Ambacheew D."/>
            <person name="Muzemil S."/>
            <person name="Studholme D.J."/>
        </authorList>
    </citation>
    <scope>NUCLEOTIDE SEQUENCE [LARGE SCALE GENOMIC DNA]</scope>
</reference>
<dbReference type="GO" id="GO:0005576">
    <property type="term" value="C:extracellular region"/>
    <property type="evidence" value="ECO:0007669"/>
    <property type="project" value="UniProtKB-SubCell"/>
</dbReference>
<dbReference type="Proteomes" id="UP000287651">
    <property type="component" value="Unassembled WGS sequence"/>
</dbReference>
<evidence type="ECO:0000259" key="5">
    <source>
        <dbReference type="PROSITE" id="PS50842"/>
    </source>
</evidence>
<dbReference type="InterPro" id="IPR007118">
    <property type="entry name" value="Expan_Lol_pI"/>
</dbReference>
<dbReference type="SUPFAM" id="SSF50685">
    <property type="entry name" value="Barwin-like endoglucanases"/>
    <property type="match status" value="1"/>
</dbReference>